<evidence type="ECO:0008006" key="2">
    <source>
        <dbReference type="Google" id="ProtNLM"/>
    </source>
</evidence>
<sequence>MAAGGMGRKERKKLDGVLLRQLGISICEVSDLEKLATWDIVIIVDDSGSMSRKAVPREKRKPGVEYPTRWDELRGTLDKLISIAMCLDADGVDIHFLNMGSLAQVKSLEDKQLQAFLSRGPQSGTPLTETVGRATAGLQASKKYLVVILTDGEPSGGRERFKATVRQVIARGNVVFQIMACTGDDEEVAWLNEFDAEFAEVDVTDDYATEREEVLRTQRYKEFSKADWVIKALLGPVDRRFDCLDEAQQPAGLTAPPVVAESKSSAAAAEGGLGVGGAPAGLIEEETRSNQCGACSIS</sequence>
<protein>
    <recommendedName>
        <fullName evidence="2">VWFA domain-containing protein</fullName>
    </recommendedName>
</protein>
<reference evidence="1" key="1">
    <citation type="submission" date="2021-01" db="EMBL/GenBank/DDBJ databases">
        <authorList>
            <person name="Corre E."/>
            <person name="Pelletier E."/>
            <person name="Niang G."/>
            <person name="Scheremetjew M."/>
            <person name="Finn R."/>
            <person name="Kale V."/>
            <person name="Holt S."/>
            <person name="Cochrane G."/>
            <person name="Meng A."/>
            <person name="Brown T."/>
            <person name="Cohen L."/>
        </authorList>
    </citation>
    <scope>NUCLEOTIDE SEQUENCE</scope>
    <source>
        <strain evidence="1">OF101</strain>
    </source>
</reference>
<dbReference type="Gene3D" id="3.40.50.410">
    <property type="entry name" value="von Willebrand factor, type A domain"/>
    <property type="match status" value="1"/>
</dbReference>
<accession>A0A7S1SDR6</accession>
<evidence type="ECO:0000313" key="1">
    <source>
        <dbReference type="EMBL" id="CAD9191969.1"/>
    </source>
</evidence>
<organism evidence="1">
    <name type="scientific">Alexandrium catenella</name>
    <name type="common">Red tide dinoflagellate</name>
    <name type="synonym">Gonyaulax catenella</name>
    <dbReference type="NCBI Taxonomy" id="2925"/>
    <lineage>
        <taxon>Eukaryota</taxon>
        <taxon>Sar</taxon>
        <taxon>Alveolata</taxon>
        <taxon>Dinophyceae</taxon>
        <taxon>Gonyaulacales</taxon>
        <taxon>Pyrocystaceae</taxon>
        <taxon>Alexandrium</taxon>
    </lineage>
</organism>
<dbReference type="EMBL" id="HBGE01115191">
    <property type="protein sequence ID" value="CAD9191969.1"/>
    <property type="molecule type" value="Transcribed_RNA"/>
</dbReference>
<name>A0A7S1SDR6_ALECA</name>
<dbReference type="PANTHER" id="PTHR34706:SF1">
    <property type="entry name" value="VWFA DOMAIN-CONTAINING PROTEIN"/>
    <property type="match status" value="1"/>
</dbReference>
<dbReference type="PANTHER" id="PTHR34706">
    <property type="entry name" value="SLR1338 PROTEIN"/>
    <property type="match status" value="1"/>
</dbReference>
<dbReference type="InterPro" id="IPR036465">
    <property type="entry name" value="vWFA_dom_sf"/>
</dbReference>
<proteinExistence type="predicted"/>
<dbReference type="AlphaFoldDB" id="A0A7S1SDR6"/>
<gene>
    <name evidence="1" type="ORF">ACAT0790_LOCUS68744</name>
</gene>
<dbReference type="SUPFAM" id="SSF53300">
    <property type="entry name" value="vWA-like"/>
    <property type="match status" value="1"/>
</dbReference>